<sequence length="152" mass="17146">MLVANDVPAPHQIDDAWLVQHDWILRRVILDDSFRPALRYLAESFVGAETNIRNLQANAEAQKAVVDSLGQQFTAQDRIIGADQQDVLDAVRALGSSQQQQGMLDIVKRIFDPRRAPTTTWSSCRRSRCTSRRSPAHTRCWRTSSSSTAPWT</sequence>
<reference evidence="2" key="1">
    <citation type="journal article" date="2019" name="Int. J. Syst. Evol. Microbiol.">
        <title>The Global Catalogue of Microorganisms (GCM) 10K type strain sequencing project: providing services to taxonomists for standard genome sequencing and annotation.</title>
        <authorList>
            <consortium name="The Broad Institute Genomics Platform"/>
            <consortium name="The Broad Institute Genome Sequencing Center for Infectious Disease"/>
            <person name="Wu L."/>
            <person name="Ma J."/>
        </authorList>
    </citation>
    <scope>NUCLEOTIDE SEQUENCE [LARGE SCALE GENOMIC DNA]</scope>
    <source>
        <strain evidence="2">JCM 17441</strain>
    </source>
</reference>
<accession>A0ABP8DHI2</accession>
<dbReference type="RefSeq" id="WP_345132926.1">
    <property type="nucleotide sequence ID" value="NZ_BAABAT010000022.1"/>
</dbReference>
<evidence type="ECO:0000313" key="2">
    <source>
        <dbReference type="Proteomes" id="UP001500620"/>
    </source>
</evidence>
<keyword evidence="2" id="KW-1185">Reference proteome</keyword>
<comment type="caution">
    <text evidence="1">The sequence shown here is derived from an EMBL/GenBank/DDBJ whole genome shotgun (WGS) entry which is preliminary data.</text>
</comment>
<organism evidence="1 2">
    <name type="scientific">Dactylosporangium darangshiense</name>
    <dbReference type="NCBI Taxonomy" id="579108"/>
    <lineage>
        <taxon>Bacteria</taxon>
        <taxon>Bacillati</taxon>
        <taxon>Actinomycetota</taxon>
        <taxon>Actinomycetes</taxon>
        <taxon>Micromonosporales</taxon>
        <taxon>Micromonosporaceae</taxon>
        <taxon>Dactylosporangium</taxon>
    </lineage>
</organism>
<protein>
    <submittedName>
        <fullName evidence="1">Uncharacterized protein</fullName>
    </submittedName>
</protein>
<dbReference type="Proteomes" id="UP001500620">
    <property type="component" value="Unassembled WGS sequence"/>
</dbReference>
<name>A0ABP8DHI2_9ACTN</name>
<proteinExistence type="predicted"/>
<gene>
    <name evidence="1" type="ORF">GCM10022255_066650</name>
</gene>
<dbReference type="EMBL" id="BAABAT010000022">
    <property type="protein sequence ID" value="GAA4255911.1"/>
    <property type="molecule type" value="Genomic_DNA"/>
</dbReference>
<evidence type="ECO:0000313" key="1">
    <source>
        <dbReference type="EMBL" id="GAA4255911.1"/>
    </source>
</evidence>